<name>A0ABN1I8H4_9GAMM</name>
<dbReference type="Gene3D" id="2.40.50.100">
    <property type="match status" value="1"/>
</dbReference>
<reference evidence="3 4" key="1">
    <citation type="journal article" date="2019" name="Int. J. Syst. Evol. Microbiol.">
        <title>The Global Catalogue of Microorganisms (GCM) 10K type strain sequencing project: providing services to taxonomists for standard genome sequencing and annotation.</title>
        <authorList>
            <consortium name="The Broad Institute Genomics Platform"/>
            <consortium name="The Broad Institute Genome Sequencing Center for Infectious Disease"/>
            <person name="Wu L."/>
            <person name="Ma J."/>
        </authorList>
    </citation>
    <scope>NUCLEOTIDE SEQUENCE [LARGE SCALE GENOMIC DNA]</scope>
    <source>
        <strain evidence="3 4">JCM 15134</strain>
    </source>
</reference>
<dbReference type="Proteomes" id="UP001499915">
    <property type="component" value="Unassembled WGS sequence"/>
</dbReference>
<evidence type="ECO:0000313" key="3">
    <source>
        <dbReference type="EMBL" id="GAA0697231.1"/>
    </source>
</evidence>
<sequence>MPRDSLLVTLVSCLLLISGCSDHSAATPQPSARPLSVSVQALAPRGAYTVEQRFAGRVEVAQNSALGFEAGGKLEQVLVDEGNPVLADQVLARLDTRLLQAEATRLQAQRHEARARLRLARISLERLVALERKGYASTQNRDELQAEVDALQASIAVIDSTLASNQLLQDKSVLRAPFAARIGRRLADEGEVLAAGQPVLQLLAESNTEFNIGIPPERAAVLRPDREYSVQIGDRQVPARLLSIGADLNPGSRTLPVRLTPIEPIPLVNGALAQLWLPQTYPADGFEVPLSALTDGVRGLWNVYVVRDSDAGSRVEVRDVRVLHSTTHSAYITGALQPGEQIITRGLHRIVPGQRVSPQPETAGAQP</sequence>
<proteinExistence type="inferred from homology"/>
<organism evidence="3 4">
    <name type="scientific">Marinobacterium maritimum</name>
    <dbReference type="NCBI Taxonomy" id="500162"/>
    <lineage>
        <taxon>Bacteria</taxon>
        <taxon>Pseudomonadati</taxon>
        <taxon>Pseudomonadota</taxon>
        <taxon>Gammaproteobacteria</taxon>
        <taxon>Oceanospirillales</taxon>
        <taxon>Oceanospirillaceae</taxon>
        <taxon>Marinobacterium</taxon>
    </lineage>
</organism>
<dbReference type="PROSITE" id="PS51257">
    <property type="entry name" value="PROKAR_LIPOPROTEIN"/>
    <property type="match status" value="1"/>
</dbReference>
<dbReference type="InterPro" id="IPR006143">
    <property type="entry name" value="RND_pump_MFP"/>
</dbReference>
<evidence type="ECO:0000313" key="4">
    <source>
        <dbReference type="Proteomes" id="UP001499915"/>
    </source>
</evidence>
<dbReference type="Gene3D" id="1.10.287.470">
    <property type="entry name" value="Helix hairpin bin"/>
    <property type="match status" value="1"/>
</dbReference>
<gene>
    <name evidence="3" type="ORF">GCM10009104_26810</name>
</gene>
<feature type="signal peptide" evidence="2">
    <location>
        <begin position="1"/>
        <end position="25"/>
    </location>
</feature>
<keyword evidence="2" id="KW-0732">Signal</keyword>
<dbReference type="EMBL" id="BAAAET010000003">
    <property type="protein sequence ID" value="GAA0697231.1"/>
    <property type="molecule type" value="Genomic_DNA"/>
</dbReference>
<dbReference type="NCBIfam" id="TIGR01730">
    <property type="entry name" value="RND_mfp"/>
    <property type="match status" value="1"/>
</dbReference>
<evidence type="ECO:0000256" key="2">
    <source>
        <dbReference type="SAM" id="SignalP"/>
    </source>
</evidence>
<comment type="similarity">
    <text evidence="1">Belongs to the membrane fusion protein (MFP) (TC 8.A.1) family.</text>
</comment>
<dbReference type="Gene3D" id="2.40.30.170">
    <property type="match status" value="1"/>
</dbReference>
<dbReference type="PANTHER" id="PTHR30469">
    <property type="entry name" value="MULTIDRUG RESISTANCE PROTEIN MDTA"/>
    <property type="match status" value="1"/>
</dbReference>
<comment type="caution">
    <text evidence="3">The sequence shown here is derived from an EMBL/GenBank/DDBJ whole genome shotgun (WGS) entry which is preliminary data.</text>
</comment>
<feature type="chain" id="PRO_5047479705" evidence="2">
    <location>
        <begin position="26"/>
        <end position="367"/>
    </location>
</feature>
<accession>A0ABN1I8H4</accession>
<dbReference type="Gene3D" id="2.40.420.20">
    <property type="match status" value="1"/>
</dbReference>
<protein>
    <submittedName>
        <fullName evidence="3">Efflux RND transporter periplasmic adaptor subunit</fullName>
    </submittedName>
</protein>
<keyword evidence="4" id="KW-1185">Reference proteome</keyword>
<dbReference type="PANTHER" id="PTHR30469:SF11">
    <property type="entry name" value="BLL4320 PROTEIN"/>
    <property type="match status" value="1"/>
</dbReference>
<evidence type="ECO:0000256" key="1">
    <source>
        <dbReference type="ARBA" id="ARBA00009477"/>
    </source>
</evidence>
<dbReference type="SUPFAM" id="SSF111369">
    <property type="entry name" value="HlyD-like secretion proteins"/>
    <property type="match status" value="1"/>
</dbReference>